<dbReference type="Gene3D" id="3.40.50.720">
    <property type="entry name" value="NAD(P)-binding Rossmann-like Domain"/>
    <property type="match status" value="1"/>
</dbReference>
<evidence type="ECO:0008006" key="3">
    <source>
        <dbReference type="Google" id="ProtNLM"/>
    </source>
</evidence>
<name>A0A2C6MF62_9FIRM</name>
<proteinExistence type="predicted"/>
<keyword evidence="2" id="KW-1185">Reference proteome</keyword>
<sequence>MFILQHYHDSEIINVGTGQDLTIKELAQLVKDIVGYRGNIVFDPAKPDGTPRKLLDVTKLTQLGWQAKIPLRQGIAGTYAWYTASAVE</sequence>
<gene>
    <name evidence="1" type="ORF">P378_10800</name>
</gene>
<reference evidence="1 2" key="1">
    <citation type="submission" date="2013-09" db="EMBL/GenBank/DDBJ databases">
        <title>Biodegradation of hydrocarbons in the deep terrestrial subsurface : characterization of a microbial consortium composed of two Desulfotomaculum species originating from a deep geological formation.</title>
        <authorList>
            <person name="Aullo T."/>
            <person name="Berlendis S."/>
            <person name="Lascourreges J.-F."/>
            <person name="Dessort D."/>
            <person name="Saint-Laurent S."/>
            <person name="Schraauwers B."/>
            <person name="Mas J."/>
            <person name="Magot M."/>
            <person name="Ranchou-Peyruse A."/>
        </authorList>
    </citation>
    <scope>NUCLEOTIDE SEQUENCE [LARGE SCALE GENOMIC DNA]</scope>
    <source>
        <strain evidence="1 2">Bs107</strain>
    </source>
</reference>
<dbReference type="Proteomes" id="UP000222564">
    <property type="component" value="Unassembled WGS sequence"/>
</dbReference>
<comment type="caution">
    <text evidence="1">The sequence shown here is derived from an EMBL/GenBank/DDBJ whole genome shotgun (WGS) entry which is preliminary data.</text>
</comment>
<evidence type="ECO:0000313" key="1">
    <source>
        <dbReference type="EMBL" id="PHJ38312.1"/>
    </source>
</evidence>
<dbReference type="GO" id="GO:0050577">
    <property type="term" value="F:GDP-L-fucose synthase activity"/>
    <property type="evidence" value="ECO:0007669"/>
    <property type="project" value="TreeGrafter"/>
</dbReference>
<dbReference type="SUPFAM" id="SSF51735">
    <property type="entry name" value="NAD(P)-binding Rossmann-fold domains"/>
    <property type="match status" value="1"/>
</dbReference>
<dbReference type="AlphaFoldDB" id="A0A2C6MF62"/>
<organism evidence="1 2">
    <name type="scientific">Desulforamulus profundi</name>
    <dbReference type="NCBI Taxonomy" id="1383067"/>
    <lineage>
        <taxon>Bacteria</taxon>
        <taxon>Bacillati</taxon>
        <taxon>Bacillota</taxon>
        <taxon>Clostridia</taxon>
        <taxon>Eubacteriales</taxon>
        <taxon>Peptococcaceae</taxon>
        <taxon>Desulforamulus</taxon>
    </lineage>
</organism>
<dbReference type="EMBL" id="AWQQ01000054">
    <property type="protein sequence ID" value="PHJ38312.1"/>
    <property type="molecule type" value="Genomic_DNA"/>
</dbReference>
<dbReference type="PANTHER" id="PTHR43238:SF1">
    <property type="entry name" value="GDP-L-FUCOSE SYNTHASE"/>
    <property type="match status" value="1"/>
</dbReference>
<protein>
    <recommendedName>
        <fullName evidence="3">GDP-L-fucose synthase</fullName>
    </recommendedName>
</protein>
<evidence type="ECO:0000313" key="2">
    <source>
        <dbReference type="Proteomes" id="UP000222564"/>
    </source>
</evidence>
<dbReference type="InterPro" id="IPR036291">
    <property type="entry name" value="NAD(P)-bd_dom_sf"/>
</dbReference>
<dbReference type="Gene3D" id="3.90.25.10">
    <property type="entry name" value="UDP-galactose 4-epimerase, domain 1"/>
    <property type="match status" value="1"/>
</dbReference>
<accession>A0A2C6MF62</accession>
<dbReference type="PANTHER" id="PTHR43238">
    <property type="entry name" value="GDP-L-FUCOSE SYNTHASE"/>
    <property type="match status" value="1"/>
</dbReference>